<dbReference type="PANTHER" id="PTHR32235">
    <property type="entry name" value="NON-HOMOLOGOUS END-JOINING FACTOR 1"/>
    <property type="match status" value="1"/>
</dbReference>
<dbReference type="InterPro" id="IPR038051">
    <property type="entry name" value="XRCC4-like_N_sf"/>
</dbReference>
<comment type="subcellular location">
    <subcellularLocation>
        <location evidence="1">Nucleus</location>
    </subcellularLocation>
</comment>
<feature type="domain" description="XLF-like N-terminal" evidence="9">
    <location>
        <begin position="7"/>
        <end position="125"/>
    </location>
</feature>
<evidence type="ECO:0000259" key="9">
    <source>
        <dbReference type="Pfam" id="PF09302"/>
    </source>
</evidence>
<dbReference type="CDD" id="cd22285">
    <property type="entry name" value="HD_XLF_N"/>
    <property type="match status" value="1"/>
</dbReference>
<dbReference type="InterPro" id="IPR052287">
    <property type="entry name" value="NHEJ_factor"/>
</dbReference>
<feature type="domain" description="XLF-like coiled-coil region" evidence="10">
    <location>
        <begin position="129"/>
        <end position="181"/>
    </location>
</feature>
<keyword evidence="5" id="KW-0539">Nucleus</keyword>
<feature type="compositionally biased region" description="Pro residues" evidence="8">
    <location>
        <begin position="350"/>
        <end position="362"/>
    </location>
</feature>
<gene>
    <name evidence="11" type="ORF">B0T11DRAFT_226804</name>
</gene>
<evidence type="ECO:0000256" key="7">
    <source>
        <dbReference type="ARBA" id="ARBA00044529"/>
    </source>
</evidence>
<dbReference type="Gene3D" id="2.170.210.10">
    <property type="entry name" value="DNA double-strand break repair and VJ recombination XRCC4, N-terminal"/>
    <property type="match status" value="1"/>
</dbReference>
<accession>A0A8K0X485</accession>
<comment type="similarity">
    <text evidence="6">Belongs to the XRCC4-XLF family. XLF subfamily.</text>
</comment>
<evidence type="ECO:0000256" key="2">
    <source>
        <dbReference type="ARBA" id="ARBA00022763"/>
    </source>
</evidence>
<protein>
    <recommendedName>
        <fullName evidence="7">Non-homologous end-joining factor 1</fullName>
    </recommendedName>
</protein>
<dbReference type="Pfam" id="PF09302">
    <property type="entry name" value="XLF"/>
    <property type="match status" value="1"/>
</dbReference>
<keyword evidence="12" id="KW-1185">Reference proteome</keyword>
<dbReference type="InterPro" id="IPR053829">
    <property type="entry name" value="XLF-like_CC"/>
</dbReference>
<evidence type="ECO:0000313" key="12">
    <source>
        <dbReference type="Proteomes" id="UP000813385"/>
    </source>
</evidence>
<proteinExistence type="inferred from homology"/>
<evidence type="ECO:0000313" key="11">
    <source>
        <dbReference type="EMBL" id="KAH7363492.1"/>
    </source>
</evidence>
<evidence type="ECO:0000256" key="1">
    <source>
        <dbReference type="ARBA" id="ARBA00004123"/>
    </source>
</evidence>
<keyword evidence="4" id="KW-0234">DNA repair</keyword>
<dbReference type="Pfam" id="PF21928">
    <property type="entry name" value="XLF_CC"/>
    <property type="match status" value="1"/>
</dbReference>
<dbReference type="GO" id="GO:0045027">
    <property type="term" value="F:DNA end binding"/>
    <property type="evidence" value="ECO:0007669"/>
    <property type="project" value="TreeGrafter"/>
</dbReference>
<evidence type="ECO:0000256" key="3">
    <source>
        <dbReference type="ARBA" id="ARBA00023125"/>
    </source>
</evidence>
<organism evidence="11 12">
    <name type="scientific">Plectosphaerella cucumerina</name>
    <dbReference type="NCBI Taxonomy" id="40658"/>
    <lineage>
        <taxon>Eukaryota</taxon>
        <taxon>Fungi</taxon>
        <taxon>Dikarya</taxon>
        <taxon>Ascomycota</taxon>
        <taxon>Pezizomycotina</taxon>
        <taxon>Sordariomycetes</taxon>
        <taxon>Hypocreomycetidae</taxon>
        <taxon>Glomerellales</taxon>
        <taxon>Plectosphaerellaceae</taxon>
        <taxon>Plectosphaerella</taxon>
    </lineage>
</organism>
<dbReference type="GO" id="GO:0032807">
    <property type="term" value="C:DNA ligase IV complex"/>
    <property type="evidence" value="ECO:0007669"/>
    <property type="project" value="TreeGrafter"/>
</dbReference>
<evidence type="ECO:0000256" key="6">
    <source>
        <dbReference type="ARBA" id="ARBA00025747"/>
    </source>
</evidence>
<dbReference type="GO" id="GO:0006303">
    <property type="term" value="P:double-strand break repair via nonhomologous end joining"/>
    <property type="evidence" value="ECO:0007669"/>
    <property type="project" value="UniProtKB-ARBA"/>
</dbReference>
<dbReference type="AlphaFoldDB" id="A0A8K0X485"/>
<feature type="compositionally biased region" description="Basic and acidic residues" evidence="8">
    <location>
        <begin position="467"/>
        <end position="488"/>
    </location>
</feature>
<evidence type="ECO:0000256" key="8">
    <source>
        <dbReference type="SAM" id="MobiDB-lite"/>
    </source>
</evidence>
<evidence type="ECO:0000259" key="10">
    <source>
        <dbReference type="Pfam" id="PF21928"/>
    </source>
</evidence>
<dbReference type="PANTHER" id="PTHR32235:SF1">
    <property type="entry name" value="NON-HOMOLOGOUS END-JOINING FACTOR 1"/>
    <property type="match status" value="1"/>
</dbReference>
<feature type="compositionally biased region" description="Basic and acidic residues" evidence="8">
    <location>
        <begin position="309"/>
        <end position="319"/>
    </location>
</feature>
<reference evidence="11" key="1">
    <citation type="journal article" date="2021" name="Nat. Commun.">
        <title>Genetic determinants of endophytism in the Arabidopsis root mycobiome.</title>
        <authorList>
            <person name="Mesny F."/>
            <person name="Miyauchi S."/>
            <person name="Thiergart T."/>
            <person name="Pickel B."/>
            <person name="Atanasova L."/>
            <person name="Karlsson M."/>
            <person name="Huettel B."/>
            <person name="Barry K.W."/>
            <person name="Haridas S."/>
            <person name="Chen C."/>
            <person name="Bauer D."/>
            <person name="Andreopoulos W."/>
            <person name="Pangilinan J."/>
            <person name="LaButti K."/>
            <person name="Riley R."/>
            <person name="Lipzen A."/>
            <person name="Clum A."/>
            <person name="Drula E."/>
            <person name="Henrissat B."/>
            <person name="Kohler A."/>
            <person name="Grigoriev I.V."/>
            <person name="Martin F.M."/>
            <person name="Hacquard S."/>
        </authorList>
    </citation>
    <scope>NUCLEOTIDE SEQUENCE</scope>
    <source>
        <strain evidence="11">MPI-CAGE-AT-0016</strain>
    </source>
</reference>
<feature type="region of interest" description="Disordered" evidence="8">
    <location>
        <begin position="268"/>
        <end position="499"/>
    </location>
</feature>
<comment type="caution">
    <text evidence="11">The sequence shown here is derived from an EMBL/GenBank/DDBJ whole genome shotgun (WGS) entry which is preliminary data.</text>
</comment>
<sequence>MTDSPAWRPLPVAASRGVPALLVSAHFTRDSYAIHVTDLANIWSEVLDRKAIYRRSLAEDTSIDPTDSPQNMQQFLARVRSALEPAHPDHQSSRVTLEASSGDALTLKMTCDIPGLQPLKWPVHLGKSPASTLATELVLPLMQANLASERQISSLLEIIQHKDAVMGKLLDKLESTGTRLEHVFTTLPAKQKVTRKVAEEKITGLAPFKKGRWKAELLEDQVSPKDVASLADAVFGHDGLEYTAGLDVDTSPGLDGWWTSLEGPVSLARASEKTQREATPAPQPAEDDDDVFQVQSTPPQPSPARKAASLRDEKMKNDDSSTEEDEAPPSLPQEPKRSRLGTIAARKRASPPPPPQPPPPPAQEGSETESEPGSPEPADPEPPRQQQKKPALGRIGGGGASKAKQRSKSPETEAADAEAPPTDKPRRLGQIGRKPAAKAEDAVEAEGAPRGRRRADETSRAAPPPRETSEERANRKRDELQKELERKAAAGPARKKRKF</sequence>
<evidence type="ECO:0000256" key="5">
    <source>
        <dbReference type="ARBA" id="ARBA00023242"/>
    </source>
</evidence>
<keyword evidence="3" id="KW-0238">DNA-binding</keyword>
<evidence type="ECO:0000256" key="4">
    <source>
        <dbReference type="ARBA" id="ARBA00023204"/>
    </source>
</evidence>
<name>A0A8K0X485_9PEZI</name>
<dbReference type="EMBL" id="JAGPXD010000003">
    <property type="protein sequence ID" value="KAH7363492.1"/>
    <property type="molecule type" value="Genomic_DNA"/>
</dbReference>
<dbReference type="Proteomes" id="UP000813385">
    <property type="component" value="Unassembled WGS sequence"/>
</dbReference>
<keyword evidence="2" id="KW-0227">DNA damage</keyword>
<dbReference type="OrthoDB" id="2155935at2759"/>
<dbReference type="InterPro" id="IPR015381">
    <property type="entry name" value="XLF-like_N"/>
</dbReference>